<reference evidence="1 2" key="1">
    <citation type="submission" date="2020-08" db="EMBL/GenBank/DDBJ databases">
        <title>Oceanospirillum sp. nov. isolated from marine sediment.</title>
        <authorList>
            <person name="Ji X."/>
        </authorList>
    </citation>
    <scope>NUCLEOTIDE SEQUENCE [LARGE SCALE GENOMIC DNA]</scope>
    <source>
        <strain evidence="1 2">D5</strain>
    </source>
</reference>
<gene>
    <name evidence="1" type="ORF">H4O21_20020</name>
</gene>
<dbReference type="Gene3D" id="3.30.70.1520">
    <property type="entry name" value="Heterotetrameric sarcosine oxidase"/>
    <property type="match status" value="1"/>
</dbReference>
<protein>
    <submittedName>
        <fullName evidence="1">Sarcosine oxidase subunit gamma</fullName>
    </submittedName>
</protein>
<dbReference type="SUPFAM" id="SSF103025">
    <property type="entry name" value="Folate-binding domain"/>
    <property type="match status" value="1"/>
</dbReference>
<dbReference type="InterPro" id="IPR007375">
    <property type="entry name" value="SoxG"/>
</dbReference>
<dbReference type="Pfam" id="PF04268">
    <property type="entry name" value="SoxG"/>
    <property type="match status" value="1"/>
</dbReference>
<dbReference type="AlphaFoldDB" id="A0A839IW41"/>
<evidence type="ECO:0000313" key="1">
    <source>
        <dbReference type="EMBL" id="MBB1488900.1"/>
    </source>
</evidence>
<proteinExistence type="predicted"/>
<accession>A0A839IW41</accession>
<organism evidence="1 2">
    <name type="scientific">Oceanospirillum sediminis</name>
    <dbReference type="NCBI Taxonomy" id="2760088"/>
    <lineage>
        <taxon>Bacteria</taxon>
        <taxon>Pseudomonadati</taxon>
        <taxon>Pseudomonadota</taxon>
        <taxon>Gammaproteobacteria</taxon>
        <taxon>Oceanospirillales</taxon>
        <taxon>Oceanospirillaceae</taxon>
        <taxon>Oceanospirillum</taxon>
    </lineage>
</organism>
<dbReference type="InterPro" id="IPR027266">
    <property type="entry name" value="TrmE/GcvT-like"/>
</dbReference>
<dbReference type="RefSeq" id="WP_182810671.1">
    <property type="nucleotide sequence ID" value="NZ_JACJFM010000038.1"/>
</dbReference>
<dbReference type="EMBL" id="JACJFM010000038">
    <property type="protein sequence ID" value="MBB1488900.1"/>
    <property type="molecule type" value="Genomic_DNA"/>
</dbReference>
<comment type="caution">
    <text evidence="1">The sequence shown here is derived from an EMBL/GenBank/DDBJ whole genome shotgun (WGS) entry which is preliminary data.</text>
</comment>
<dbReference type="Gene3D" id="3.30.1360.120">
    <property type="entry name" value="Probable tRNA modification gtpase trme, domain 1"/>
    <property type="match status" value="1"/>
</dbReference>
<name>A0A839IW41_9GAMM</name>
<sequence length="223" mass="24637">MSDNVAVEEQAPAPATVAIMDQRPGPEIAGESPLHHADLDSLAKQGKRQGGVHLRENKLLGHLTLRCNQSNSEQLAAVVRVLDVALPLQPLTSVEKGDVSIRWMSPDEWLIIVPGEKAFEVESRFRDEMEGHYSLVNSSGGSTVLELSGNNVVDMLKKSTPIDLHPKEFPVGKVVSTVFAKSTAIIRRTGDKRFELVIRRSFADYVWLWIQDASREYGLVVDA</sequence>
<dbReference type="Proteomes" id="UP000565262">
    <property type="component" value="Unassembled WGS sequence"/>
</dbReference>
<evidence type="ECO:0000313" key="2">
    <source>
        <dbReference type="Proteomes" id="UP000565262"/>
    </source>
</evidence>
<keyword evidence="2" id="KW-1185">Reference proteome</keyword>